<dbReference type="KEGG" id="tkr:C7K43_04980"/>
<dbReference type="RefSeq" id="WP_124005853.1">
    <property type="nucleotide sequence ID" value="NZ_BJYN01000022.1"/>
</dbReference>
<dbReference type="EMBL" id="BKBO01000019">
    <property type="protein sequence ID" value="GEQ49499.1"/>
    <property type="molecule type" value="Genomic_DNA"/>
</dbReference>
<reference evidence="2" key="2">
    <citation type="journal article" date="2020" name="Int. Dairy J.">
        <title>Lactic acid bacterial diversity in Brie cheese focusing on salt concentration and pH of isolation medium and characterisation of halophilic and alkaliphilic lactic acid bacterial isolates.</title>
        <authorList>
            <person name="Unno R."/>
            <person name="Matsutani M."/>
            <person name="Suzuki T."/>
            <person name="Kodama K."/>
            <person name="Matsushita H."/>
            <person name="Yamasato K."/>
            <person name="Koizumi Y."/>
            <person name="Ishikawa M."/>
        </authorList>
    </citation>
    <scope>NUCLEOTIDE SEQUENCE</scope>
    <source>
        <strain evidence="2">7C1</strain>
        <strain evidence="1">8C4</strain>
    </source>
</reference>
<dbReference type="Gene3D" id="3.30.70.1260">
    <property type="entry name" value="bacterial protein sp0830 like"/>
    <property type="match status" value="1"/>
</dbReference>
<dbReference type="PANTHER" id="PTHR36439">
    <property type="entry name" value="BLL4334 PROTEIN"/>
    <property type="match status" value="1"/>
</dbReference>
<evidence type="ECO:0008006" key="5">
    <source>
        <dbReference type="Google" id="ProtNLM"/>
    </source>
</evidence>
<keyword evidence="4" id="KW-1185">Reference proteome</keyword>
<comment type="caution">
    <text evidence="2">The sequence shown here is derived from an EMBL/GenBank/DDBJ whole genome shotgun (WGS) entry which is preliminary data.</text>
</comment>
<evidence type="ECO:0000313" key="1">
    <source>
        <dbReference type="EMBL" id="GEQ49499.1"/>
    </source>
</evidence>
<dbReference type="GeneID" id="69985294"/>
<evidence type="ECO:0000313" key="2">
    <source>
        <dbReference type="EMBL" id="GEQ54480.1"/>
    </source>
</evidence>
<dbReference type="Pfam" id="PF08002">
    <property type="entry name" value="DUF1697"/>
    <property type="match status" value="1"/>
</dbReference>
<dbReference type="Proteomes" id="UP000886607">
    <property type="component" value="Unassembled WGS sequence"/>
</dbReference>
<name>A0AAN4RLV4_9ENTE</name>
<evidence type="ECO:0000313" key="4">
    <source>
        <dbReference type="Proteomes" id="UP000886607"/>
    </source>
</evidence>
<reference evidence="2" key="1">
    <citation type="submission" date="2019-08" db="EMBL/GenBank/DDBJ databases">
        <authorList>
            <person name="Ishikawa M."/>
            <person name="Suzuki T."/>
            <person name="Matsutani M."/>
        </authorList>
    </citation>
    <scope>NUCLEOTIDE SEQUENCE</scope>
    <source>
        <strain evidence="2">7C1</strain>
        <strain evidence="1">8C4</strain>
    </source>
</reference>
<organism evidence="2 3">
    <name type="scientific">Tetragenococcus koreensis</name>
    <dbReference type="NCBI Taxonomy" id="290335"/>
    <lineage>
        <taxon>Bacteria</taxon>
        <taxon>Bacillati</taxon>
        <taxon>Bacillota</taxon>
        <taxon>Bacilli</taxon>
        <taxon>Lactobacillales</taxon>
        <taxon>Enterococcaceae</taxon>
        <taxon>Tetragenococcus</taxon>
    </lineage>
</organism>
<proteinExistence type="predicted"/>
<dbReference type="PANTHER" id="PTHR36439:SF1">
    <property type="entry name" value="DUF1697 DOMAIN-CONTAINING PROTEIN"/>
    <property type="match status" value="1"/>
</dbReference>
<dbReference type="AlphaFoldDB" id="A0AAN4RLV4"/>
<sequence>MNKYVIYLRGINVGGKNKIKMVDLRSFLSAAGFDQVKTYIQSGNIVLQSILPITEIGPRIENLLVREFELDSDLIRVLVIEPQVYQAIMDEAPKTFGKVFAEVDYRYDVMFLMGLTPDEVMKEIEAREGIDKVWQGTHAIYYRRPGPNHPDYTKSALSRIVKKPVYQMITIRNWKTSMKMHEMLNSL</sequence>
<dbReference type="Gene3D" id="3.30.70.1280">
    <property type="entry name" value="SP0830-like domains"/>
    <property type="match status" value="1"/>
</dbReference>
<accession>A0AAN4RLV4</accession>
<dbReference type="Proteomes" id="UP000886597">
    <property type="component" value="Unassembled WGS sequence"/>
</dbReference>
<evidence type="ECO:0000313" key="3">
    <source>
        <dbReference type="Proteomes" id="UP000886597"/>
    </source>
</evidence>
<dbReference type="PIRSF" id="PIRSF008502">
    <property type="entry name" value="UCP008502"/>
    <property type="match status" value="1"/>
</dbReference>
<dbReference type="InterPro" id="IPR012545">
    <property type="entry name" value="DUF1697"/>
</dbReference>
<dbReference type="SUPFAM" id="SSF160379">
    <property type="entry name" value="SP0830-like"/>
    <property type="match status" value="1"/>
</dbReference>
<protein>
    <recommendedName>
        <fullName evidence="5">DUF1697 domain-containing protein</fullName>
    </recommendedName>
</protein>
<dbReference type="EMBL" id="BKBQ01000018">
    <property type="protein sequence ID" value="GEQ54480.1"/>
    <property type="molecule type" value="Genomic_DNA"/>
</dbReference>
<gene>
    <name evidence="1" type="ORF">TK11N_13510</name>
    <name evidence="2" type="ORF">TK2N_13240</name>
</gene>